<evidence type="ECO:0000256" key="1">
    <source>
        <dbReference type="SAM" id="MobiDB-lite"/>
    </source>
</evidence>
<name>A0A0P1B1E6_PLAHL</name>
<feature type="compositionally biased region" description="Basic and acidic residues" evidence="1">
    <location>
        <begin position="57"/>
        <end position="66"/>
    </location>
</feature>
<proteinExistence type="predicted"/>
<dbReference type="GeneID" id="36400146"/>
<keyword evidence="3" id="KW-1185">Reference proteome</keyword>
<organism evidence="2 3">
    <name type="scientific">Plasmopara halstedii</name>
    <name type="common">Downy mildew of sunflower</name>
    <dbReference type="NCBI Taxonomy" id="4781"/>
    <lineage>
        <taxon>Eukaryota</taxon>
        <taxon>Sar</taxon>
        <taxon>Stramenopiles</taxon>
        <taxon>Oomycota</taxon>
        <taxon>Peronosporomycetes</taxon>
        <taxon>Peronosporales</taxon>
        <taxon>Peronosporaceae</taxon>
        <taxon>Plasmopara</taxon>
    </lineage>
</organism>
<protein>
    <submittedName>
        <fullName evidence="2">Uncharacterized protein</fullName>
    </submittedName>
</protein>
<dbReference type="Proteomes" id="UP000054928">
    <property type="component" value="Unassembled WGS sequence"/>
</dbReference>
<reference evidence="3" key="1">
    <citation type="submission" date="2014-09" db="EMBL/GenBank/DDBJ databases">
        <authorList>
            <person name="Sharma Rahul"/>
            <person name="Thines Marco"/>
        </authorList>
    </citation>
    <scope>NUCLEOTIDE SEQUENCE [LARGE SCALE GENOMIC DNA]</scope>
</reference>
<accession>A0A0P1B1E6</accession>
<evidence type="ECO:0000313" key="2">
    <source>
        <dbReference type="EMBL" id="CEG47754.1"/>
    </source>
</evidence>
<dbReference type="AlphaFoldDB" id="A0A0P1B1E6"/>
<feature type="region of interest" description="Disordered" evidence="1">
    <location>
        <begin position="51"/>
        <end position="72"/>
    </location>
</feature>
<sequence>MMLFKSEFLPMKDTFAQLFLRLSRPLTLEIMFDLICFFEIGLPMHHTVQQAGTPHAGAERVRENNKHQRPANILRKESFELPSVF</sequence>
<evidence type="ECO:0000313" key="3">
    <source>
        <dbReference type="Proteomes" id="UP000054928"/>
    </source>
</evidence>
<dbReference type="RefSeq" id="XP_024584123.1">
    <property type="nucleotide sequence ID" value="XM_024718755.1"/>
</dbReference>
<dbReference type="EMBL" id="CCYD01002863">
    <property type="protein sequence ID" value="CEG47754.1"/>
    <property type="molecule type" value="Genomic_DNA"/>
</dbReference>